<dbReference type="SUPFAM" id="SSF52374">
    <property type="entry name" value="Nucleotidylyl transferase"/>
    <property type="match status" value="1"/>
</dbReference>
<dbReference type="InterPro" id="IPR024909">
    <property type="entry name" value="Cys-tRNA/MSH_ligase"/>
</dbReference>
<dbReference type="InterPro" id="IPR014729">
    <property type="entry name" value="Rossmann-like_a/b/a_fold"/>
</dbReference>
<gene>
    <name evidence="13" type="primary">cysS</name>
    <name evidence="15" type="ORF">A9Q68_09505</name>
</gene>
<keyword evidence="6 13" id="KW-0479">Metal-binding</keyword>
<evidence type="ECO:0000256" key="4">
    <source>
        <dbReference type="ARBA" id="ARBA00022490"/>
    </source>
</evidence>
<dbReference type="InterPro" id="IPR015273">
    <property type="entry name" value="Cys-tRNA-synt_Ia_DALR"/>
</dbReference>
<keyword evidence="7 13" id="KW-0547">Nucleotide-binding</keyword>
<evidence type="ECO:0000256" key="8">
    <source>
        <dbReference type="ARBA" id="ARBA00022833"/>
    </source>
</evidence>
<comment type="caution">
    <text evidence="15">The sequence shown here is derived from an EMBL/GenBank/DDBJ whole genome shotgun (WGS) entry which is preliminary data.</text>
</comment>
<evidence type="ECO:0000256" key="9">
    <source>
        <dbReference type="ARBA" id="ARBA00022840"/>
    </source>
</evidence>
<comment type="catalytic activity">
    <reaction evidence="12 13">
        <text>tRNA(Cys) + L-cysteine + ATP = L-cysteinyl-tRNA(Cys) + AMP + diphosphate</text>
        <dbReference type="Rhea" id="RHEA:17773"/>
        <dbReference type="Rhea" id="RHEA-COMP:9661"/>
        <dbReference type="Rhea" id="RHEA-COMP:9679"/>
        <dbReference type="ChEBI" id="CHEBI:30616"/>
        <dbReference type="ChEBI" id="CHEBI:33019"/>
        <dbReference type="ChEBI" id="CHEBI:35235"/>
        <dbReference type="ChEBI" id="CHEBI:78442"/>
        <dbReference type="ChEBI" id="CHEBI:78517"/>
        <dbReference type="ChEBI" id="CHEBI:456215"/>
        <dbReference type="EC" id="6.1.1.16"/>
    </reaction>
</comment>
<feature type="binding site" evidence="13">
    <location>
        <position position="211"/>
    </location>
    <ligand>
        <name>Zn(2+)</name>
        <dbReference type="ChEBI" id="CHEBI:29105"/>
    </ligand>
</feature>
<organism evidence="15 16">
    <name type="scientific">Streptococcus bovimastitidis</name>
    <dbReference type="NCBI Taxonomy" id="1856638"/>
    <lineage>
        <taxon>Bacteria</taxon>
        <taxon>Bacillati</taxon>
        <taxon>Bacillota</taxon>
        <taxon>Bacilli</taxon>
        <taxon>Lactobacillales</taxon>
        <taxon>Streptococcaceae</taxon>
        <taxon>Streptococcus</taxon>
    </lineage>
</organism>
<evidence type="ECO:0000256" key="3">
    <source>
        <dbReference type="ARBA" id="ARBA00011245"/>
    </source>
</evidence>
<feature type="binding site" evidence="13">
    <location>
        <position position="271"/>
    </location>
    <ligand>
        <name>ATP</name>
        <dbReference type="ChEBI" id="CHEBI:30616"/>
    </ligand>
</feature>
<name>A0A1L8MKW8_9STRE</name>
<dbReference type="Pfam" id="PF23493">
    <property type="entry name" value="CysS_C"/>
    <property type="match status" value="1"/>
</dbReference>
<accession>A0A1L8MKW8</accession>
<dbReference type="InterPro" id="IPR032678">
    <property type="entry name" value="tRNA-synt_1_cat_dom"/>
</dbReference>
<dbReference type="PANTHER" id="PTHR10890">
    <property type="entry name" value="CYSTEINYL-TRNA SYNTHETASE"/>
    <property type="match status" value="1"/>
</dbReference>
<keyword evidence="4 13" id="KW-0963">Cytoplasm</keyword>
<dbReference type="CDD" id="cd00672">
    <property type="entry name" value="CysRS_core"/>
    <property type="match status" value="1"/>
</dbReference>
<dbReference type="RefSeq" id="WP_071794470.1">
    <property type="nucleotide sequence ID" value="NZ_LZDD01000003.1"/>
</dbReference>
<dbReference type="GO" id="GO:0005829">
    <property type="term" value="C:cytosol"/>
    <property type="evidence" value="ECO:0007669"/>
    <property type="project" value="TreeGrafter"/>
</dbReference>
<feature type="short sequence motif" description="'HIGH' region" evidence="13">
    <location>
        <begin position="30"/>
        <end position="40"/>
    </location>
</feature>
<dbReference type="GO" id="GO:0004817">
    <property type="term" value="F:cysteine-tRNA ligase activity"/>
    <property type="evidence" value="ECO:0007669"/>
    <property type="project" value="UniProtKB-UniRule"/>
</dbReference>
<evidence type="ECO:0000256" key="12">
    <source>
        <dbReference type="ARBA" id="ARBA00047398"/>
    </source>
</evidence>
<dbReference type="InterPro" id="IPR009080">
    <property type="entry name" value="tRNAsynth_Ia_anticodon-bd"/>
</dbReference>
<sequence length="447" mass="50588">MIKIYDTLTRSLREFVPLVDKKVSMYVCGPTVYNYIHIGNARSAVAFDTIRRYFEYRGYQVNYISNFTDVDDKIIKAAAENDMTPKALADQFIAAFMEDTKQLGIKPANQNPRVMDYMGEIIAFVQELIQKGFAYESQGDVYFRVVKSENYARLANKTLEDLEVGASGRTDAETELKENPLDFALWKSAKPGEISWPSPWSDGRPGWHIECSVMATEILGDTIDIHGGGVDLEFPHHTNEIAQSEAKTGHTFVNYWMHNGFVNVDNEKMSKSLGNFVTVHDMLKTVDGQVLRFFLATQQYRKPINFTEKAIHDAEVNLKYLKNTYTLPLHEAAEKAQLADFVTAFTEAMDDDFNAANGITVVFDFAKWINSGHFDQEIKEAFGQMLEVFGIVFQEEVLDADIEALIADRQAARAARDFAKADAIRDQLAAQGIKLLDTKEGVRWTRD</sequence>
<reference evidence="16" key="1">
    <citation type="submission" date="2016-06" db="EMBL/GenBank/DDBJ databases">
        <authorList>
            <person name="de Vries S.P.W."/>
            <person name="Hadjirin N.F."/>
            <person name="Lay E.M."/>
            <person name="Zadoks R.N."/>
            <person name="Peacock S.J."/>
            <person name="Parkhill J."/>
            <person name="Grant A.J."/>
            <person name="Mcdougall S."/>
            <person name="Holmes M.A."/>
        </authorList>
    </citation>
    <scope>NUCLEOTIDE SEQUENCE [LARGE SCALE GENOMIC DNA]</scope>
    <source>
        <strain evidence="16">NZ1587</strain>
    </source>
</reference>
<dbReference type="Proteomes" id="UP000182015">
    <property type="component" value="Unassembled WGS sequence"/>
</dbReference>
<comment type="cofactor">
    <cofactor evidence="13">
        <name>Zn(2+)</name>
        <dbReference type="ChEBI" id="CHEBI:29105"/>
    </cofactor>
    <text evidence="13">Binds 1 zinc ion per subunit.</text>
</comment>
<evidence type="ECO:0000256" key="13">
    <source>
        <dbReference type="HAMAP-Rule" id="MF_00041"/>
    </source>
</evidence>
<dbReference type="AlphaFoldDB" id="A0A1L8MKW8"/>
<dbReference type="FunFam" id="3.40.50.620:FF:000130">
    <property type="entry name" value="Cysteine--tRNA ligase"/>
    <property type="match status" value="1"/>
</dbReference>
<dbReference type="Pfam" id="PF01406">
    <property type="entry name" value="tRNA-synt_1e"/>
    <property type="match status" value="1"/>
</dbReference>
<evidence type="ECO:0000256" key="11">
    <source>
        <dbReference type="ARBA" id="ARBA00023146"/>
    </source>
</evidence>
<evidence type="ECO:0000256" key="7">
    <source>
        <dbReference type="ARBA" id="ARBA00022741"/>
    </source>
</evidence>
<feature type="domain" description="Cysteinyl-tRNA synthetase class Ia DALR" evidence="14">
    <location>
        <begin position="344"/>
        <end position="398"/>
    </location>
</feature>
<dbReference type="NCBIfam" id="TIGR00435">
    <property type="entry name" value="cysS"/>
    <property type="match status" value="1"/>
</dbReference>
<keyword evidence="10 13" id="KW-0648">Protein biosynthesis</keyword>
<dbReference type="InterPro" id="IPR056411">
    <property type="entry name" value="CysS_C"/>
</dbReference>
<dbReference type="Pfam" id="PF09190">
    <property type="entry name" value="DALR_2"/>
    <property type="match status" value="1"/>
</dbReference>
<dbReference type="GO" id="GO:0005524">
    <property type="term" value="F:ATP binding"/>
    <property type="evidence" value="ECO:0007669"/>
    <property type="project" value="UniProtKB-UniRule"/>
</dbReference>
<evidence type="ECO:0000259" key="14">
    <source>
        <dbReference type="SMART" id="SM00840"/>
    </source>
</evidence>
<keyword evidence="5 13" id="KW-0436">Ligase</keyword>
<evidence type="ECO:0000256" key="1">
    <source>
        <dbReference type="ARBA" id="ARBA00004496"/>
    </source>
</evidence>
<evidence type="ECO:0000256" key="2">
    <source>
        <dbReference type="ARBA" id="ARBA00005594"/>
    </source>
</evidence>
<dbReference type="PANTHER" id="PTHR10890:SF3">
    <property type="entry name" value="CYSTEINE--TRNA LIGASE, CYTOPLASMIC"/>
    <property type="match status" value="1"/>
</dbReference>
<dbReference type="InterPro" id="IPR015803">
    <property type="entry name" value="Cys-tRNA-ligase"/>
</dbReference>
<keyword evidence="16" id="KW-1185">Reference proteome</keyword>
<comment type="similarity">
    <text evidence="2 13">Belongs to the class-I aminoacyl-tRNA synthetase family.</text>
</comment>
<dbReference type="STRING" id="1856638.A9Q68_09505"/>
<dbReference type="GO" id="GO:0008270">
    <property type="term" value="F:zinc ion binding"/>
    <property type="evidence" value="ECO:0007669"/>
    <property type="project" value="UniProtKB-UniRule"/>
</dbReference>
<keyword evidence="8 13" id="KW-0862">Zinc</keyword>
<evidence type="ECO:0000256" key="10">
    <source>
        <dbReference type="ARBA" id="ARBA00022917"/>
    </source>
</evidence>
<feature type="short sequence motif" description="'KMSKS' region" evidence="13">
    <location>
        <begin position="268"/>
        <end position="272"/>
    </location>
</feature>
<protein>
    <recommendedName>
        <fullName evidence="13">Cysteine--tRNA ligase</fullName>
        <ecNumber evidence="13">6.1.1.16</ecNumber>
    </recommendedName>
    <alternativeName>
        <fullName evidence="13">Cysteinyl-tRNA synthetase</fullName>
        <shortName evidence="13">CysRS</shortName>
    </alternativeName>
</protein>
<dbReference type="HAMAP" id="MF_00041">
    <property type="entry name" value="Cys_tRNA_synth"/>
    <property type="match status" value="1"/>
</dbReference>
<comment type="subcellular location">
    <subcellularLocation>
        <location evidence="1 13">Cytoplasm</location>
    </subcellularLocation>
</comment>
<evidence type="ECO:0000313" key="16">
    <source>
        <dbReference type="Proteomes" id="UP000182015"/>
    </source>
</evidence>
<dbReference type="Gene3D" id="1.20.120.640">
    <property type="entry name" value="Anticodon-binding domain of a subclass of class I aminoacyl-tRNA synthetases"/>
    <property type="match status" value="1"/>
</dbReference>
<dbReference type="GO" id="GO:0006423">
    <property type="term" value="P:cysteinyl-tRNA aminoacylation"/>
    <property type="evidence" value="ECO:0007669"/>
    <property type="project" value="UniProtKB-UniRule"/>
</dbReference>
<evidence type="ECO:0000256" key="6">
    <source>
        <dbReference type="ARBA" id="ARBA00022723"/>
    </source>
</evidence>
<dbReference type="SMART" id="SM00840">
    <property type="entry name" value="DALR_2"/>
    <property type="match status" value="1"/>
</dbReference>
<dbReference type="OrthoDB" id="9815130at2"/>
<evidence type="ECO:0000313" key="15">
    <source>
        <dbReference type="EMBL" id="OJF71407.1"/>
    </source>
</evidence>
<feature type="binding site" evidence="13">
    <location>
        <position position="28"/>
    </location>
    <ligand>
        <name>Zn(2+)</name>
        <dbReference type="ChEBI" id="CHEBI:29105"/>
    </ligand>
</feature>
<dbReference type="SUPFAM" id="SSF47323">
    <property type="entry name" value="Anticodon-binding domain of a subclass of class I aminoacyl-tRNA synthetases"/>
    <property type="match status" value="1"/>
</dbReference>
<keyword evidence="9 13" id="KW-0067">ATP-binding</keyword>
<keyword evidence="11 13" id="KW-0030">Aminoacyl-tRNA synthetase</keyword>
<dbReference type="PRINTS" id="PR00983">
    <property type="entry name" value="TRNASYNTHCYS"/>
</dbReference>
<feature type="binding site" evidence="13">
    <location>
        <position position="240"/>
    </location>
    <ligand>
        <name>Zn(2+)</name>
        <dbReference type="ChEBI" id="CHEBI:29105"/>
    </ligand>
</feature>
<dbReference type="Gene3D" id="3.40.50.620">
    <property type="entry name" value="HUPs"/>
    <property type="match status" value="1"/>
</dbReference>
<dbReference type="EMBL" id="LZDD01000003">
    <property type="protein sequence ID" value="OJF71407.1"/>
    <property type="molecule type" value="Genomic_DNA"/>
</dbReference>
<evidence type="ECO:0000256" key="5">
    <source>
        <dbReference type="ARBA" id="ARBA00022598"/>
    </source>
</evidence>
<feature type="binding site" evidence="13">
    <location>
        <position position="236"/>
    </location>
    <ligand>
        <name>Zn(2+)</name>
        <dbReference type="ChEBI" id="CHEBI:29105"/>
    </ligand>
</feature>
<proteinExistence type="inferred from homology"/>
<comment type="subunit">
    <text evidence="3 13">Monomer.</text>
</comment>
<dbReference type="EC" id="6.1.1.16" evidence="13"/>